<accession>A0A9X9A367</accession>
<comment type="caution">
    <text evidence="4">The sequence shown here is derived from an EMBL/GenBank/DDBJ whole genome shotgun (WGS) entry which is preliminary data.</text>
</comment>
<dbReference type="AlphaFoldDB" id="A0A9X9A367"/>
<organism evidence="4 5">
    <name type="scientific">Bacillus cereus</name>
    <dbReference type="NCBI Taxonomy" id="1396"/>
    <lineage>
        <taxon>Bacteria</taxon>
        <taxon>Bacillati</taxon>
        <taxon>Bacillota</taxon>
        <taxon>Bacilli</taxon>
        <taxon>Bacillales</taxon>
        <taxon>Bacillaceae</taxon>
        <taxon>Bacillus</taxon>
        <taxon>Bacillus cereus group</taxon>
    </lineage>
</organism>
<gene>
    <name evidence="4" type="ORF">FC695_34010</name>
</gene>
<feature type="non-terminal residue" evidence="4">
    <location>
        <position position="1"/>
    </location>
</feature>
<dbReference type="PANTHER" id="PTHR44845">
    <property type="entry name" value="CARRIER DOMAIN-CONTAINING PROTEIN"/>
    <property type="match status" value="1"/>
</dbReference>
<keyword evidence="1" id="KW-0596">Phosphopantetheine</keyword>
<dbReference type="PANTHER" id="PTHR44845:SF7">
    <property type="entry name" value="PLIPASTATIN SYNTHASE SUBUNIT D"/>
    <property type="match status" value="1"/>
</dbReference>
<dbReference type="SUPFAM" id="SSF56801">
    <property type="entry name" value="Acetyl-CoA synthetase-like"/>
    <property type="match status" value="1"/>
</dbReference>
<evidence type="ECO:0000313" key="5">
    <source>
        <dbReference type="Proteomes" id="UP000308444"/>
    </source>
</evidence>
<evidence type="ECO:0000256" key="2">
    <source>
        <dbReference type="ARBA" id="ARBA00022553"/>
    </source>
</evidence>
<name>A0A9X9A367_BACCE</name>
<evidence type="ECO:0000313" key="4">
    <source>
        <dbReference type="EMBL" id="TKI90667.1"/>
    </source>
</evidence>
<dbReference type="Proteomes" id="UP000308444">
    <property type="component" value="Unassembled WGS sequence"/>
</dbReference>
<protein>
    <recommendedName>
        <fullName evidence="3">AMP-dependent synthetase/ligase domain-containing protein</fullName>
    </recommendedName>
</protein>
<dbReference type="InterPro" id="IPR000873">
    <property type="entry name" value="AMP-dep_synth/lig_dom"/>
</dbReference>
<keyword evidence="2" id="KW-0597">Phosphoprotein</keyword>
<feature type="non-terminal residue" evidence="4">
    <location>
        <position position="117"/>
    </location>
</feature>
<dbReference type="Gene3D" id="3.40.50.980">
    <property type="match status" value="2"/>
</dbReference>
<dbReference type="Pfam" id="PF00501">
    <property type="entry name" value="AMP-binding"/>
    <property type="match status" value="1"/>
</dbReference>
<proteinExistence type="predicted"/>
<dbReference type="EMBL" id="SZOH01003384">
    <property type="protein sequence ID" value="TKI90667.1"/>
    <property type="molecule type" value="Genomic_DNA"/>
</dbReference>
<feature type="domain" description="AMP-dependent synthetase/ligase" evidence="3">
    <location>
        <begin position="17"/>
        <end position="113"/>
    </location>
</feature>
<sequence>NTFQTGIDLFQSFQDLFEAQVLKTPDQIAVVCNDQSLTYRELNKKANQLASILQSKGVSKESIIGVMVDRSLEMIIGMMGILKAGAAYLPIDPNYPTERIEYMLQDSQAKYLLSKRT</sequence>
<evidence type="ECO:0000259" key="3">
    <source>
        <dbReference type="Pfam" id="PF00501"/>
    </source>
</evidence>
<reference evidence="4 5" key="1">
    <citation type="journal article" date="2019" name="Environ. Microbiol.">
        <title>An active ?-lactamase is a part of an orchestrated cell wall stress resistance network of Bacillus subtilis and related rhizosphere species.</title>
        <authorList>
            <person name="Bucher T."/>
            <person name="Keren-Paz A."/>
            <person name="Hausser J."/>
            <person name="Olender T."/>
            <person name="Cytryn E."/>
            <person name="Kolodkin-Gal I."/>
        </authorList>
    </citation>
    <scope>NUCLEOTIDE SEQUENCE [LARGE SCALE GENOMIC DNA]</scope>
    <source>
        <strain evidence="4 5">I32</strain>
    </source>
</reference>
<evidence type="ECO:0000256" key="1">
    <source>
        <dbReference type="ARBA" id="ARBA00022450"/>
    </source>
</evidence>